<keyword evidence="1" id="KW-1133">Transmembrane helix</keyword>
<organism evidence="2 3">
    <name type="scientific">Toxoplasma gondii TgCatPRC2</name>
    <dbReference type="NCBI Taxonomy" id="1130821"/>
    <lineage>
        <taxon>Eukaryota</taxon>
        <taxon>Sar</taxon>
        <taxon>Alveolata</taxon>
        <taxon>Apicomplexa</taxon>
        <taxon>Conoidasida</taxon>
        <taxon>Coccidia</taxon>
        <taxon>Eucoccidiorida</taxon>
        <taxon>Eimeriorina</taxon>
        <taxon>Sarcocystidae</taxon>
        <taxon>Toxoplasma</taxon>
    </lineage>
</organism>
<evidence type="ECO:0000256" key="1">
    <source>
        <dbReference type="SAM" id="Phobius"/>
    </source>
</evidence>
<feature type="transmembrane region" description="Helical" evidence="1">
    <location>
        <begin position="22"/>
        <end position="39"/>
    </location>
</feature>
<gene>
    <name evidence="2" type="ORF">TGPRC2_365320</name>
</gene>
<keyword evidence="1 2" id="KW-0812">Transmembrane</keyword>
<dbReference type="Proteomes" id="UP000075225">
    <property type="component" value="Unassembled WGS sequence"/>
</dbReference>
<feature type="non-terminal residue" evidence="2">
    <location>
        <position position="1"/>
    </location>
</feature>
<evidence type="ECO:0000313" key="2">
    <source>
        <dbReference type="EMBL" id="KYK67726.1"/>
    </source>
</evidence>
<dbReference type="AlphaFoldDB" id="A0A151HEJ5"/>
<accession>A0A151HEJ5</accession>
<reference evidence="3" key="1">
    <citation type="submission" date="2016-03" db="EMBL/GenBank/DDBJ databases">
        <authorList>
            <person name="Sibley D."/>
            <person name="Venepally P."/>
            <person name="Karamycheva S."/>
            <person name="Hadjithomas M."/>
            <person name="Khan A."/>
            <person name="Brunk B."/>
            <person name="Roos D."/>
            <person name="Caler E."/>
            <person name="Lorenzi H."/>
        </authorList>
    </citation>
    <scope>NUCLEOTIDE SEQUENCE [LARGE SCALE GENOMIC DNA]</scope>
    <source>
        <strain evidence="3">TgCatPRC2</strain>
    </source>
</reference>
<dbReference type="VEuPathDB" id="ToxoDB:TGPRC2_365320"/>
<dbReference type="EMBL" id="AHZP02001312">
    <property type="protein sequence ID" value="KYK67726.1"/>
    <property type="molecule type" value="Genomic_DNA"/>
</dbReference>
<sequence>RVSNLYSEMELLRVVEDYVTDAAFFGSLLVLLLVETLWVKNAIACFKDKDVRLHRGAGGV</sequence>
<comment type="caution">
    <text evidence="2">The sequence shown here is derived from an EMBL/GenBank/DDBJ whole genome shotgun (WGS) entry which is preliminary data.</text>
</comment>
<evidence type="ECO:0000313" key="3">
    <source>
        <dbReference type="Proteomes" id="UP000075225"/>
    </source>
</evidence>
<proteinExistence type="predicted"/>
<name>A0A151HEJ5_TOXGO</name>
<keyword evidence="1" id="KW-0472">Membrane</keyword>
<protein>
    <submittedName>
        <fullName evidence="2">Putative transmembrane protein</fullName>
    </submittedName>
</protein>
<feature type="non-terminal residue" evidence="2">
    <location>
        <position position="60"/>
    </location>
</feature>